<dbReference type="HOGENOM" id="CLU_2051876_0_0_1"/>
<accession>K1Q9S3</accession>
<dbReference type="Pfam" id="PF25273">
    <property type="entry name" value="DUF7869"/>
    <property type="match status" value="1"/>
</dbReference>
<organism evidence="2">
    <name type="scientific">Magallana gigas</name>
    <name type="common">Pacific oyster</name>
    <name type="synonym">Crassostrea gigas</name>
    <dbReference type="NCBI Taxonomy" id="29159"/>
    <lineage>
        <taxon>Eukaryota</taxon>
        <taxon>Metazoa</taxon>
        <taxon>Spiralia</taxon>
        <taxon>Lophotrochozoa</taxon>
        <taxon>Mollusca</taxon>
        <taxon>Bivalvia</taxon>
        <taxon>Autobranchia</taxon>
        <taxon>Pteriomorphia</taxon>
        <taxon>Ostreida</taxon>
        <taxon>Ostreoidea</taxon>
        <taxon>Ostreidae</taxon>
        <taxon>Magallana</taxon>
    </lineage>
</organism>
<dbReference type="InterPro" id="IPR057191">
    <property type="entry name" value="DUF7869"/>
</dbReference>
<dbReference type="InParanoid" id="K1Q9S3"/>
<sequence>MVVHTHEDIDACFSKVSDILRRNDAETLDDLVNLLPNVTNINDQIDQTQFQWWNNYIQMWKKCKENVAECRRQFFVNAQWLLPKLPKHDDESESEEDCELPDTIQNMMDAEVMDPVVVIK</sequence>
<gene>
    <name evidence="2" type="ORF">CGI_10005073</name>
</gene>
<proteinExistence type="predicted"/>
<feature type="domain" description="DUF7869" evidence="1">
    <location>
        <begin position="1"/>
        <end position="70"/>
    </location>
</feature>
<protein>
    <recommendedName>
        <fullName evidence="1">DUF7869 domain-containing protein</fullName>
    </recommendedName>
</protein>
<reference evidence="2" key="1">
    <citation type="journal article" date="2012" name="Nature">
        <title>The oyster genome reveals stress adaptation and complexity of shell formation.</title>
        <authorList>
            <person name="Zhang G."/>
            <person name="Fang X."/>
            <person name="Guo X."/>
            <person name="Li L."/>
            <person name="Luo R."/>
            <person name="Xu F."/>
            <person name="Yang P."/>
            <person name="Zhang L."/>
            <person name="Wang X."/>
            <person name="Qi H."/>
            <person name="Xiong Z."/>
            <person name="Que H."/>
            <person name="Xie Y."/>
            <person name="Holland P.W."/>
            <person name="Paps J."/>
            <person name="Zhu Y."/>
            <person name="Wu F."/>
            <person name="Chen Y."/>
            <person name="Wang J."/>
            <person name="Peng C."/>
            <person name="Meng J."/>
            <person name="Yang L."/>
            <person name="Liu J."/>
            <person name="Wen B."/>
            <person name="Zhang N."/>
            <person name="Huang Z."/>
            <person name="Zhu Q."/>
            <person name="Feng Y."/>
            <person name="Mount A."/>
            <person name="Hedgecock D."/>
            <person name="Xu Z."/>
            <person name="Liu Y."/>
            <person name="Domazet-Loso T."/>
            <person name="Du Y."/>
            <person name="Sun X."/>
            <person name="Zhang S."/>
            <person name="Liu B."/>
            <person name="Cheng P."/>
            <person name="Jiang X."/>
            <person name="Li J."/>
            <person name="Fan D."/>
            <person name="Wang W."/>
            <person name="Fu W."/>
            <person name="Wang T."/>
            <person name="Wang B."/>
            <person name="Zhang J."/>
            <person name="Peng Z."/>
            <person name="Li Y."/>
            <person name="Li N."/>
            <person name="Wang J."/>
            <person name="Chen M."/>
            <person name="He Y."/>
            <person name="Tan F."/>
            <person name="Song X."/>
            <person name="Zheng Q."/>
            <person name="Huang R."/>
            <person name="Yang H."/>
            <person name="Du X."/>
            <person name="Chen L."/>
            <person name="Yang M."/>
            <person name="Gaffney P.M."/>
            <person name="Wang S."/>
            <person name="Luo L."/>
            <person name="She Z."/>
            <person name="Ming Y."/>
            <person name="Huang W."/>
            <person name="Zhang S."/>
            <person name="Huang B."/>
            <person name="Zhang Y."/>
            <person name="Qu T."/>
            <person name="Ni P."/>
            <person name="Miao G."/>
            <person name="Wang J."/>
            <person name="Wang Q."/>
            <person name="Steinberg C.E."/>
            <person name="Wang H."/>
            <person name="Li N."/>
            <person name="Qian L."/>
            <person name="Zhang G."/>
            <person name="Li Y."/>
            <person name="Yang H."/>
            <person name="Liu X."/>
            <person name="Wang J."/>
            <person name="Yin Y."/>
            <person name="Wang J."/>
        </authorList>
    </citation>
    <scope>NUCLEOTIDE SEQUENCE [LARGE SCALE GENOMIC DNA]</scope>
    <source>
        <strain evidence="2">05x7-T-G4-1.051#20</strain>
    </source>
</reference>
<evidence type="ECO:0000313" key="2">
    <source>
        <dbReference type="EMBL" id="EKC25555.1"/>
    </source>
</evidence>
<dbReference type="EMBL" id="JH817895">
    <property type="protein sequence ID" value="EKC25555.1"/>
    <property type="molecule type" value="Genomic_DNA"/>
</dbReference>
<dbReference type="AlphaFoldDB" id="K1Q9S3"/>
<name>K1Q9S3_MAGGI</name>
<evidence type="ECO:0000259" key="1">
    <source>
        <dbReference type="Pfam" id="PF25273"/>
    </source>
</evidence>